<dbReference type="InParanoid" id="A0A0V0R835"/>
<evidence type="ECO:0000256" key="1">
    <source>
        <dbReference type="SAM" id="Coils"/>
    </source>
</evidence>
<proteinExistence type="predicted"/>
<dbReference type="AlphaFoldDB" id="A0A0V0R835"/>
<evidence type="ECO:0000313" key="2">
    <source>
        <dbReference type="EMBL" id="KRX10652.1"/>
    </source>
</evidence>
<name>A0A0V0R835_PSEPJ</name>
<gene>
    <name evidence="2" type="ORF">PPERSA_05472</name>
</gene>
<keyword evidence="1" id="KW-0175">Coiled coil</keyword>
<accession>A0A0V0R835</accession>
<protein>
    <submittedName>
        <fullName evidence="2">Uncharacterized protein</fullName>
    </submittedName>
</protein>
<reference evidence="2 3" key="1">
    <citation type="journal article" date="2015" name="Sci. Rep.">
        <title>Genome of the facultative scuticociliatosis pathogen Pseudocohnilembus persalinus provides insight into its virulence through horizontal gene transfer.</title>
        <authorList>
            <person name="Xiong J."/>
            <person name="Wang G."/>
            <person name="Cheng J."/>
            <person name="Tian M."/>
            <person name="Pan X."/>
            <person name="Warren A."/>
            <person name="Jiang C."/>
            <person name="Yuan D."/>
            <person name="Miao W."/>
        </authorList>
    </citation>
    <scope>NUCLEOTIDE SEQUENCE [LARGE SCALE GENOMIC DNA]</scope>
    <source>
        <strain evidence="2">36N120E</strain>
    </source>
</reference>
<dbReference type="EMBL" id="LDAU01000025">
    <property type="protein sequence ID" value="KRX10652.1"/>
    <property type="molecule type" value="Genomic_DNA"/>
</dbReference>
<sequence>MQADNSDLTFCTKCKKNSVRNDNVQGIAVCKICRLVKFQHLINTEDEVRFKDQEEEQDSGKNLSRTTQLQEHPVYGVIEDIIQIKGQRRKFTQEEIQMKKEINKVLDMEKKIKRVLQRLTDKEGQSAVCQFHQIILKLKEYEKEDMENRKKNKQSEKKIKYEEIDIQADAAIAVCMTFIKLYEGCRNLRQPILKEKVRRKFKVPKKKFYDRYEFLQENVKVQNSYQIQNGYTELIELMEKSDYFSAYQRQNKEEYMQDKEIFKIIYDCLYKHNQQILSSSKNKTQAGVLLLYFQKCLDQQQLQNKIYAKLNSADITDLTTIQSNTLEKKLKEVEDKVRMEPIIRQEINNYLQKNNSTKYM</sequence>
<organism evidence="2 3">
    <name type="scientific">Pseudocohnilembus persalinus</name>
    <name type="common">Ciliate</name>
    <dbReference type="NCBI Taxonomy" id="266149"/>
    <lineage>
        <taxon>Eukaryota</taxon>
        <taxon>Sar</taxon>
        <taxon>Alveolata</taxon>
        <taxon>Ciliophora</taxon>
        <taxon>Intramacronucleata</taxon>
        <taxon>Oligohymenophorea</taxon>
        <taxon>Scuticociliatia</taxon>
        <taxon>Philasterida</taxon>
        <taxon>Pseudocohnilembidae</taxon>
        <taxon>Pseudocohnilembus</taxon>
    </lineage>
</organism>
<feature type="coiled-coil region" evidence="1">
    <location>
        <begin position="98"/>
        <end position="163"/>
    </location>
</feature>
<comment type="caution">
    <text evidence="2">The sequence shown here is derived from an EMBL/GenBank/DDBJ whole genome shotgun (WGS) entry which is preliminary data.</text>
</comment>
<dbReference type="Proteomes" id="UP000054937">
    <property type="component" value="Unassembled WGS sequence"/>
</dbReference>
<evidence type="ECO:0000313" key="3">
    <source>
        <dbReference type="Proteomes" id="UP000054937"/>
    </source>
</evidence>
<keyword evidence="3" id="KW-1185">Reference proteome</keyword>